<accession>A0A9P6IF11</accession>
<feature type="chain" id="PRO_5040188302" evidence="3">
    <location>
        <begin position="22"/>
        <end position="745"/>
    </location>
</feature>
<feature type="domain" description="Carboxylesterase type B" evidence="4">
    <location>
        <begin position="200"/>
        <end position="689"/>
    </location>
</feature>
<evidence type="ECO:0000313" key="5">
    <source>
        <dbReference type="EMBL" id="KAF9877480.1"/>
    </source>
</evidence>
<evidence type="ECO:0000256" key="2">
    <source>
        <dbReference type="ARBA" id="ARBA00022801"/>
    </source>
</evidence>
<reference evidence="5" key="2">
    <citation type="submission" date="2020-11" db="EMBL/GenBank/DDBJ databases">
        <title>Whole genome sequencing of Colletotrichum sp.</title>
        <authorList>
            <person name="Li H."/>
        </authorList>
    </citation>
    <scope>NUCLEOTIDE SEQUENCE</scope>
    <source>
        <strain evidence="5">CkLH20</strain>
    </source>
</reference>
<feature type="signal peptide" evidence="3">
    <location>
        <begin position="1"/>
        <end position="21"/>
    </location>
</feature>
<dbReference type="GO" id="GO:0016787">
    <property type="term" value="F:hydrolase activity"/>
    <property type="evidence" value="ECO:0007669"/>
    <property type="project" value="UniProtKB-KW"/>
</dbReference>
<gene>
    <name evidence="5" type="ORF">CkaCkLH20_05180</name>
</gene>
<dbReference type="Pfam" id="PF00135">
    <property type="entry name" value="COesterase"/>
    <property type="match status" value="1"/>
</dbReference>
<dbReference type="InterPro" id="IPR019826">
    <property type="entry name" value="Carboxylesterase_B_AS"/>
</dbReference>
<keyword evidence="6" id="KW-1185">Reference proteome</keyword>
<reference evidence="5" key="1">
    <citation type="submission" date="2020-03" db="EMBL/GenBank/DDBJ databases">
        <authorList>
            <person name="He L."/>
        </authorList>
    </citation>
    <scope>NUCLEOTIDE SEQUENCE</scope>
    <source>
        <strain evidence="5">CkLH20</strain>
    </source>
</reference>
<sequence>MQFSTLTSLVVASAAISQAAALPTVQENSLIPLSDTLKTSHPEAYAAFMSAPFINLDSTNEKRQEVPVDGQPNSTRPIVTPKNIFVLQCSDAGFRGDCLSWGAPPGRCVNYSSFNKTQEFLNQYDNQTSSLSTNTGGLCQFYKFADCNNKGDDRGVTLSYNYNLGEATDDYSGDYDDQISSSALFTAATIIVPSVQAVDTLVDVGYAKFQGAVTNADLGVTTWKGIQFGAPPVGDLRFAAPADPVQTGTVNATAHGPICPPQQPTDWTVTGTYERFTVAEDCLYLAVTAPSDASVDSKLPVVFFIQGGGFGSNSNANWDASEIASEGVIVVQTNYRVGMYGFLQSEEVRAGGSLNAGIKDMIKALEWVQTNIAKFGGNPEQVVLDGVSAGGSAVGLLMAANTGGKKLFAGGIAESGGWVTMRTMEQGQGQFDCLVKEKNCTGSADSLACLRALNESEVRSSSCWFNPGIDGELFTDSMVNLFEAGNYTKVPTIWGSCANEGTKYSAPQSTNSTEEANTWLLGQDPSLSNSSLAVLDDLYIDVPQPVFPESGIKWRQAANAIADIGTHCIVRNIQNYLARDEVTTYNYRYGVLDPKDEADGFGAYHTVNTYAFWGPNRTDGSAPSSYFNTNAPVVSQFRKYWVSFIRNLDPNTDREKGAAEWRAFTGPEGRERLFVQTNNTRMEKMSSAQALRCDVVRPMSNNLGKPVDSGVVTELDAALAAGLNGTTEDTTFGKKRHARQFSRYF</sequence>
<keyword evidence="3" id="KW-0732">Signal</keyword>
<protein>
    <submittedName>
        <fullName evidence="5">Carboxylesterase</fullName>
    </submittedName>
</protein>
<evidence type="ECO:0000256" key="3">
    <source>
        <dbReference type="SAM" id="SignalP"/>
    </source>
</evidence>
<comment type="caution">
    <text evidence="5">The sequence shown here is derived from an EMBL/GenBank/DDBJ whole genome shotgun (WGS) entry which is preliminary data.</text>
</comment>
<evidence type="ECO:0000313" key="6">
    <source>
        <dbReference type="Proteomes" id="UP000781932"/>
    </source>
</evidence>
<comment type="similarity">
    <text evidence="1">Belongs to the type-B carboxylesterase/lipase family.</text>
</comment>
<dbReference type="Proteomes" id="UP000781932">
    <property type="component" value="Unassembled WGS sequence"/>
</dbReference>
<dbReference type="Gene3D" id="3.40.50.1820">
    <property type="entry name" value="alpha/beta hydrolase"/>
    <property type="match status" value="1"/>
</dbReference>
<evidence type="ECO:0000256" key="1">
    <source>
        <dbReference type="ARBA" id="ARBA00005964"/>
    </source>
</evidence>
<dbReference type="PROSITE" id="PS00122">
    <property type="entry name" value="CARBOXYLESTERASE_B_1"/>
    <property type="match status" value="1"/>
</dbReference>
<name>A0A9P6IF11_9PEZI</name>
<dbReference type="OrthoDB" id="408631at2759"/>
<dbReference type="AlphaFoldDB" id="A0A9P6IF11"/>
<dbReference type="GeneID" id="62160973"/>
<proteinExistence type="inferred from homology"/>
<dbReference type="SUPFAM" id="SSF53474">
    <property type="entry name" value="alpha/beta-Hydrolases"/>
    <property type="match status" value="1"/>
</dbReference>
<dbReference type="InterPro" id="IPR002018">
    <property type="entry name" value="CarbesteraseB"/>
</dbReference>
<dbReference type="InterPro" id="IPR029058">
    <property type="entry name" value="AB_hydrolase_fold"/>
</dbReference>
<evidence type="ECO:0000259" key="4">
    <source>
        <dbReference type="Pfam" id="PF00135"/>
    </source>
</evidence>
<dbReference type="InterPro" id="IPR050309">
    <property type="entry name" value="Type-B_Carboxylest/Lipase"/>
</dbReference>
<dbReference type="EMBL" id="JAATWM020000014">
    <property type="protein sequence ID" value="KAF9877480.1"/>
    <property type="molecule type" value="Genomic_DNA"/>
</dbReference>
<keyword evidence="2" id="KW-0378">Hydrolase</keyword>
<dbReference type="PANTHER" id="PTHR11559">
    <property type="entry name" value="CARBOXYLESTERASE"/>
    <property type="match status" value="1"/>
</dbReference>
<dbReference type="RefSeq" id="XP_038746941.1">
    <property type="nucleotide sequence ID" value="XM_038887899.1"/>
</dbReference>
<organism evidence="5 6">
    <name type="scientific">Colletotrichum karsti</name>
    <dbReference type="NCBI Taxonomy" id="1095194"/>
    <lineage>
        <taxon>Eukaryota</taxon>
        <taxon>Fungi</taxon>
        <taxon>Dikarya</taxon>
        <taxon>Ascomycota</taxon>
        <taxon>Pezizomycotina</taxon>
        <taxon>Sordariomycetes</taxon>
        <taxon>Hypocreomycetidae</taxon>
        <taxon>Glomerellales</taxon>
        <taxon>Glomerellaceae</taxon>
        <taxon>Colletotrichum</taxon>
        <taxon>Colletotrichum boninense species complex</taxon>
    </lineage>
</organism>